<proteinExistence type="predicted"/>
<comment type="caution">
    <text evidence="2">The sequence shown here is derived from an EMBL/GenBank/DDBJ whole genome shotgun (WGS) entry which is preliminary data.</text>
</comment>
<gene>
    <name evidence="2" type="ORF">SK128_001300</name>
</gene>
<sequence length="202" mass="22741">MLESASFWSELATGKSLGLEVCEEDVEELVEDLKEELTTDELTELQREDSPRGVITGGREYDFKNLYESTPWRSMADNTYSGDEGSLNQLHIRKSSGEAHLASSQCVVGNQSKRRSSQETVEQDSSSKPEIETPDWEEAGMGWMGSALRMSSSCFPLCNIVVFTCKGNLHLLKQYSRMLDVTGLSRTLFEQILDPKCSWFFV</sequence>
<protein>
    <submittedName>
        <fullName evidence="2">Uncharacterized protein</fullName>
    </submittedName>
</protein>
<evidence type="ECO:0000313" key="2">
    <source>
        <dbReference type="EMBL" id="KAK7068621.1"/>
    </source>
</evidence>
<keyword evidence="3" id="KW-1185">Reference proteome</keyword>
<dbReference type="Proteomes" id="UP001381693">
    <property type="component" value="Unassembled WGS sequence"/>
</dbReference>
<name>A0AAN8WQX6_HALRR</name>
<evidence type="ECO:0000313" key="3">
    <source>
        <dbReference type="Proteomes" id="UP001381693"/>
    </source>
</evidence>
<reference evidence="2 3" key="1">
    <citation type="submission" date="2023-11" db="EMBL/GenBank/DDBJ databases">
        <title>Halocaridina rubra genome assembly.</title>
        <authorList>
            <person name="Smith C."/>
        </authorList>
    </citation>
    <scope>NUCLEOTIDE SEQUENCE [LARGE SCALE GENOMIC DNA]</scope>
    <source>
        <strain evidence="2">EP-1</strain>
        <tissue evidence="2">Whole</tissue>
    </source>
</reference>
<feature type="region of interest" description="Disordered" evidence="1">
    <location>
        <begin position="106"/>
        <end position="135"/>
    </location>
</feature>
<dbReference type="AlphaFoldDB" id="A0AAN8WQX6"/>
<accession>A0AAN8WQX6</accession>
<evidence type="ECO:0000256" key="1">
    <source>
        <dbReference type="SAM" id="MobiDB-lite"/>
    </source>
</evidence>
<dbReference type="EMBL" id="JAXCGZ010017177">
    <property type="protein sequence ID" value="KAK7068621.1"/>
    <property type="molecule type" value="Genomic_DNA"/>
</dbReference>
<organism evidence="2 3">
    <name type="scientific">Halocaridina rubra</name>
    <name type="common">Hawaiian red shrimp</name>
    <dbReference type="NCBI Taxonomy" id="373956"/>
    <lineage>
        <taxon>Eukaryota</taxon>
        <taxon>Metazoa</taxon>
        <taxon>Ecdysozoa</taxon>
        <taxon>Arthropoda</taxon>
        <taxon>Crustacea</taxon>
        <taxon>Multicrustacea</taxon>
        <taxon>Malacostraca</taxon>
        <taxon>Eumalacostraca</taxon>
        <taxon>Eucarida</taxon>
        <taxon>Decapoda</taxon>
        <taxon>Pleocyemata</taxon>
        <taxon>Caridea</taxon>
        <taxon>Atyoidea</taxon>
        <taxon>Atyidae</taxon>
        <taxon>Halocaridina</taxon>
    </lineage>
</organism>